<dbReference type="GO" id="GO:0003677">
    <property type="term" value="F:DNA binding"/>
    <property type="evidence" value="ECO:0007669"/>
    <property type="project" value="UniProtKB-KW"/>
</dbReference>
<dbReference type="PRINTS" id="PR00868">
    <property type="entry name" value="DNAPOLI"/>
</dbReference>
<dbReference type="GO" id="GO:0008409">
    <property type="term" value="F:5'-3' exonuclease activity"/>
    <property type="evidence" value="ECO:0007669"/>
    <property type="project" value="InterPro"/>
</dbReference>
<organism evidence="18">
    <name type="scientific">hydrothermal vent metagenome</name>
    <dbReference type="NCBI Taxonomy" id="652676"/>
    <lineage>
        <taxon>unclassified sequences</taxon>
        <taxon>metagenomes</taxon>
        <taxon>ecological metagenomes</taxon>
    </lineage>
</organism>
<feature type="domain" description="3'-5' exonuclease" evidence="15">
    <location>
        <begin position="303"/>
        <end position="490"/>
    </location>
</feature>
<dbReference type="GO" id="GO:0006261">
    <property type="term" value="P:DNA-templated DNA replication"/>
    <property type="evidence" value="ECO:0007669"/>
    <property type="project" value="InterPro"/>
</dbReference>
<keyword evidence="5" id="KW-0235">DNA replication</keyword>
<evidence type="ECO:0000256" key="10">
    <source>
        <dbReference type="ARBA" id="ARBA00022932"/>
    </source>
</evidence>
<keyword evidence="4 18" id="KW-0548">Nucleotidyltransferase</keyword>
<keyword evidence="14" id="KW-0175">Coiled coil</keyword>
<evidence type="ECO:0000256" key="5">
    <source>
        <dbReference type="ARBA" id="ARBA00022705"/>
    </source>
</evidence>
<evidence type="ECO:0000256" key="11">
    <source>
        <dbReference type="ARBA" id="ARBA00023125"/>
    </source>
</evidence>
<dbReference type="Gene3D" id="3.40.50.1010">
    <property type="entry name" value="5'-nuclease"/>
    <property type="match status" value="1"/>
</dbReference>
<dbReference type="InterPro" id="IPR036279">
    <property type="entry name" value="5-3_exonuclease_C_sf"/>
</dbReference>
<evidence type="ECO:0000259" key="15">
    <source>
        <dbReference type="SMART" id="SM00474"/>
    </source>
</evidence>
<dbReference type="GO" id="GO:0006302">
    <property type="term" value="P:double-strand break repair"/>
    <property type="evidence" value="ECO:0007669"/>
    <property type="project" value="TreeGrafter"/>
</dbReference>
<dbReference type="PROSITE" id="PS00447">
    <property type="entry name" value="DNA_POLYMERASE_A"/>
    <property type="match status" value="1"/>
</dbReference>
<dbReference type="FunFam" id="3.30.420.10:FF:000026">
    <property type="entry name" value="DNA polymerase I"/>
    <property type="match status" value="1"/>
</dbReference>
<dbReference type="Pfam" id="PF00476">
    <property type="entry name" value="DNA_pol_A"/>
    <property type="match status" value="1"/>
</dbReference>
<reference evidence="18" key="1">
    <citation type="submission" date="2018-06" db="EMBL/GenBank/DDBJ databases">
        <authorList>
            <person name="Zhirakovskaya E."/>
        </authorList>
    </citation>
    <scope>NUCLEOTIDE SEQUENCE</scope>
</reference>
<dbReference type="InterPro" id="IPR043502">
    <property type="entry name" value="DNA/RNA_pol_sf"/>
</dbReference>
<dbReference type="PANTHER" id="PTHR10133">
    <property type="entry name" value="DNA POLYMERASE I"/>
    <property type="match status" value="1"/>
</dbReference>
<dbReference type="SMART" id="SM00482">
    <property type="entry name" value="POLAc"/>
    <property type="match status" value="1"/>
</dbReference>
<dbReference type="FunFam" id="1.20.1060.10:FF:000001">
    <property type="entry name" value="DNA polymerase I"/>
    <property type="match status" value="1"/>
</dbReference>
<keyword evidence="9" id="KW-0269">Exonuclease</keyword>
<dbReference type="InterPro" id="IPR018320">
    <property type="entry name" value="DNA_polymerase_1"/>
</dbReference>
<dbReference type="AlphaFoldDB" id="A0A3B0ZJF9"/>
<dbReference type="InterPro" id="IPR029060">
    <property type="entry name" value="PIN-like_dom_sf"/>
</dbReference>
<dbReference type="Gene3D" id="3.30.70.370">
    <property type="match status" value="1"/>
</dbReference>
<dbReference type="FunFam" id="3.40.50.1010:FF:000001">
    <property type="entry name" value="DNA polymerase I"/>
    <property type="match status" value="1"/>
</dbReference>
<dbReference type="GO" id="GO:0003887">
    <property type="term" value="F:DNA-directed DNA polymerase activity"/>
    <property type="evidence" value="ECO:0007669"/>
    <property type="project" value="UniProtKB-KW"/>
</dbReference>
<evidence type="ECO:0000256" key="4">
    <source>
        <dbReference type="ARBA" id="ARBA00022695"/>
    </source>
</evidence>
<dbReference type="SMART" id="SM00279">
    <property type="entry name" value="HhH2"/>
    <property type="match status" value="1"/>
</dbReference>
<evidence type="ECO:0000256" key="2">
    <source>
        <dbReference type="ARBA" id="ARBA00012417"/>
    </source>
</evidence>
<dbReference type="Gene3D" id="1.10.150.20">
    <property type="entry name" value="5' to 3' exonuclease, C-terminal subdomain"/>
    <property type="match status" value="2"/>
</dbReference>
<evidence type="ECO:0000256" key="7">
    <source>
        <dbReference type="ARBA" id="ARBA00022763"/>
    </source>
</evidence>
<evidence type="ECO:0000256" key="1">
    <source>
        <dbReference type="ARBA" id="ARBA00007705"/>
    </source>
</evidence>
<feature type="coiled-coil region" evidence="14">
    <location>
        <begin position="522"/>
        <end position="549"/>
    </location>
</feature>
<dbReference type="NCBIfam" id="TIGR00593">
    <property type="entry name" value="pola"/>
    <property type="match status" value="1"/>
</dbReference>
<dbReference type="CDD" id="cd09859">
    <property type="entry name" value="PIN_53EXO"/>
    <property type="match status" value="1"/>
</dbReference>
<dbReference type="Pfam" id="PF02739">
    <property type="entry name" value="5_3_exonuc_N"/>
    <property type="match status" value="1"/>
</dbReference>
<evidence type="ECO:0000256" key="8">
    <source>
        <dbReference type="ARBA" id="ARBA00022801"/>
    </source>
</evidence>
<evidence type="ECO:0000256" key="6">
    <source>
        <dbReference type="ARBA" id="ARBA00022722"/>
    </source>
</evidence>
<dbReference type="CDD" id="cd06139">
    <property type="entry name" value="DNA_polA_I_Ecoli_like_exo"/>
    <property type="match status" value="1"/>
</dbReference>
<dbReference type="Pfam" id="PF01367">
    <property type="entry name" value="5_3_exonuc"/>
    <property type="match status" value="1"/>
</dbReference>
<dbReference type="FunFam" id="1.10.150.20:FF:000002">
    <property type="entry name" value="DNA polymerase I"/>
    <property type="match status" value="1"/>
</dbReference>
<proteinExistence type="inferred from homology"/>
<evidence type="ECO:0000256" key="13">
    <source>
        <dbReference type="ARBA" id="ARBA00049244"/>
    </source>
</evidence>
<keyword evidence="12" id="KW-0234">DNA repair</keyword>
<dbReference type="SUPFAM" id="SSF88723">
    <property type="entry name" value="PIN domain-like"/>
    <property type="match status" value="1"/>
</dbReference>
<dbReference type="InterPro" id="IPR020046">
    <property type="entry name" value="5-3_exonucl_a-hlix_arch_N"/>
</dbReference>
<dbReference type="EMBL" id="UOFO01000123">
    <property type="protein sequence ID" value="VAW87447.1"/>
    <property type="molecule type" value="Genomic_DNA"/>
</dbReference>
<comment type="catalytic activity">
    <reaction evidence="13">
        <text>DNA(n) + a 2'-deoxyribonucleoside 5'-triphosphate = DNA(n+1) + diphosphate</text>
        <dbReference type="Rhea" id="RHEA:22508"/>
        <dbReference type="Rhea" id="RHEA-COMP:17339"/>
        <dbReference type="Rhea" id="RHEA-COMP:17340"/>
        <dbReference type="ChEBI" id="CHEBI:33019"/>
        <dbReference type="ChEBI" id="CHEBI:61560"/>
        <dbReference type="ChEBI" id="CHEBI:173112"/>
        <dbReference type="EC" id="2.7.7.7"/>
    </reaction>
</comment>
<dbReference type="InterPro" id="IPR001098">
    <property type="entry name" value="DNA-dir_DNA_pol_A_palm_dom"/>
</dbReference>
<dbReference type="InterPro" id="IPR020045">
    <property type="entry name" value="DNA_polI_H3TH"/>
</dbReference>
<dbReference type="InterPro" id="IPR036397">
    <property type="entry name" value="RNaseH_sf"/>
</dbReference>
<evidence type="ECO:0000256" key="14">
    <source>
        <dbReference type="SAM" id="Coils"/>
    </source>
</evidence>
<keyword evidence="7" id="KW-0227">DNA damage</keyword>
<sequence length="901" mass="101698">MHNNKDLLLLIDGSSYLYRAFHGLPPLNTQTGQPTGAIYGVLKMLNRLILDYPPQYIVVVFDAPGKTFRHEMYTAYKANRPPMPDDLRSQIRPLHSIIAALGLPLVIEQGVEADDVIGTLARMASDQGLRTLISTGDKDLAQLVNEDVTLINTMNNTLLTPESVKSKFGVQPEQIIDYLALIGDTSDNIPGIPKVGPKTAAKWLATYKNIDTLVTRADEIKGKVGDSLREHLNQLPLSKDLATIRLDLAIPLNLQNFIRQPQQPEILQQWYQELEFKTWLKNLDSNAPNEEKNHDSGKTSKHYETILTDTQLAKWLKQLSAADLFSFDLETTSLNYCKAEIVGVSFATSCGEAAYVPLTHDYPDAPTQLDRNEVLAQLKPLLEDPQKYIVGQNLKYDMNVLKNYGITLQGIRFDSMLESYVLNSVATRHNMDALAKKYLNIETIHYEDVAGKGVKQIPFNQVHIEEAAPYAAEDADITLQLHEKLWPQLLNIPRLQQLFENIEMPLVSILSTMEYYGVLIDTEMLAQQSEELAIAIQQLEQQAHEQAGEPFNLGSPKQIQAIFYDKLKLPVLQKTPKGQPSTAENVLQELALDFPLPKLILEYRSLSKLRSTYTEKLPQLINPKTQRIHTSYHQAVATTGRLSSSDPNLQNIPIRTKEGRRIRQAFIAPPNYRIVAADYSQIELRIMAHLSQDPSLLDAFQNGHDIHKATAAEIFNLTPDSVSNEQRRSAKAINFGLIYGMSAFGLGKQLGINRKAAQEYMDRYFQRYPAVETFMEKMKETAREQGYVETLLGRRLYLPDIKARQAQRRQYAERAAINAPMQGTAADIIKLAMIKTQKWLDGENLKVRMVMQVHDELVFEVHDSEIEHAREQIRNCMSGAAELSVPLVVDIGTGKNWDEAH</sequence>
<keyword evidence="11" id="KW-0238">DNA-binding</keyword>
<dbReference type="InterPro" id="IPR002562">
    <property type="entry name" value="3'-5'_exonuclease_dom"/>
</dbReference>
<evidence type="ECO:0000256" key="12">
    <source>
        <dbReference type="ARBA" id="ARBA00023204"/>
    </source>
</evidence>
<dbReference type="CDD" id="cd09898">
    <property type="entry name" value="H3TH_53EXO"/>
    <property type="match status" value="1"/>
</dbReference>
<feature type="domain" description="5'-3' exonuclease" evidence="16">
    <location>
        <begin position="4"/>
        <end position="260"/>
    </location>
</feature>
<dbReference type="PANTHER" id="PTHR10133:SF27">
    <property type="entry name" value="DNA POLYMERASE NU"/>
    <property type="match status" value="1"/>
</dbReference>
<comment type="similarity">
    <text evidence="1">Belongs to the DNA polymerase type-A family.</text>
</comment>
<evidence type="ECO:0000313" key="18">
    <source>
        <dbReference type="EMBL" id="VAW87447.1"/>
    </source>
</evidence>
<evidence type="ECO:0000256" key="9">
    <source>
        <dbReference type="ARBA" id="ARBA00022839"/>
    </source>
</evidence>
<keyword evidence="8" id="KW-0378">Hydrolase</keyword>
<dbReference type="InterPro" id="IPR008918">
    <property type="entry name" value="HhH2"/>
</dbReference>
<dbReference type="Pfam" id="PF01612">
    <property type="entry name" value="DNA_pol_A_exo1"/>
    <property type="match status" value="1"/>
</dbReference>
<dbReference type="InterPro" id="IPR002298">
    <property type="entry name" value="DNA_polymerase_A"/>
</dbReference>
<dbReference type="SUPFAM" id="SSF47807">
    <property type="entry name" value="5' to 3' exonuclease, C-terminal subdomain"/>
    <property type="match status" value="1"/>
</dbReference>
<dbReference type="NCBIfam" id="NF004397">
    <property type="entry name" value="PRK05755.1"/>
    <property type="match status" value="1"/>
</dbReference>
<dbReference type="SMART" id="SM00475">
    <property type="entry name" value="53EXOc"/>
    <property type="match status" value="1"/>
</dbReference>
<dbReference type="GO" id="GO:0008408">
    <property type="term" value="F:3'-5' exonuclease activity"/>
    <property type="evidence" value="ECO:0007669"/>
    <property type="project" value="InterPro"/>
</dbReference>
<protein>
    <recommendedName>
        <fullName evidence="2">DNA-directed DNA polymerase</fullName>
        <ecNumber evidence="2">2.7.7.7</ecNumber>
    </recommendedName>
</protein>
<evidence type="ECO:0000259" key="17">
    <source>
        <dbReference type="SMART" id="SM00482"/>
    </source>
</evidence>
<dbReference type="Gene3D" id="3.30.420.10">
    <property type="entry name" value="Ribonuclease H-like superfamily/Ribonuclease H"/>
    <property type="match status" value="1"/>
</dbReference>
<dbReference type="InterPro" id="IPR012337">
    <property type="entry name" value="RNaseH-like_sf"/>
</dbReference>
<evidence type="ECO:0000259" key="16">
    <source>
        <dbReference type="SMART" id="SM00475"/>
    </source>
</evidence>
<keyword evidence="6" id="KW-0540">Nuclease</keyword>
<feature type="domain" description="DNA-directed DNA polymerase family A palm" evidence="17">
    <location>
        <begin position="659"/>
        <end position="865"/>
    </location>
</feature>
<keyword evidence="10" id="KW-0239">DNA-directed DNA polymerase</keyword>
<accession>A0A3B0ZJF9</accession>
<dbReference type="InterPro" id="IPR002421">
    <property type="entry name" value="5-3_exonuclease"/>
</dbReference>
<name>A0A3B0ZJF9_9ZZZZ</name>
<gene>
    <name evidence="18" type="ORF">MNBD_GAMMA16-1815</name>
</gene>
<dbReference type="FunFam" id="1.10.150.20:FF:000003">
    <property type="entry name" value="DNA polymerase I"/>
    <property type="match status" value="1"/>
</dbReference>
<dbReference type="EC" id="2.7.7.7" evidence="2"/>
<dbReference type="InterPro" id="IPR019760">
    <property type="entry name" value="DNA-dir_DNA_pol_A_CS"/>
</dbReference>
<dbReference type="CDD" id="cd08637">
    <property type="entry name" value="DNA_pol_A_pol_I_C"/>
    <property type="match status" value="1"/>
</dbReference>
<dbReference type="Gene3D" id="1.20.1060.10">
    <property type="entry name" value="Taq DNA Polymerase, Chain T, domain 4"/>
    <property type="match status" value="1"/>
</dbReference>
<dbReference type="SUPFAM" id="SSF56672">
    <property type="entry name" value="DNA/RNA polymerases"/>
    <property type="match status" value="1"/>
</dbReference>
<keyword evidence="3 18" id="KW-0808">Transferase</keyword>
<dbReference type="SMART" id="SM00474">
    <property type="entry name" value="35EXOc"/>
    <property type="match status" value="1"/>
</dbReference>
<dbReference type="SUPFAM" id="SSF53098">
    <property type="entry name" value="Ribonuclease H-like"/>
    <property type="match status" value="1"/>
</dbReference>
<evidence type="ECO:0000256" key="3">
    <source>
        <dbReference type="ARBA" id="ARBA00022679"/>
    </source>
</evidence>